<feature type="region of interest" description="Disordered" evidence="1">
    <location>
        <begin position="243"/>
        <end position="268"/>
    </location>
</feature>
<evidence type="ECO:0000259" key="2">
    <source>
        <dbReference type="Pfam" id="PF14297"/>
    </source>
</evidence>
<dbReference type="Pfam" id="PF14297">
    <property type="entry name" value="Lin1244_N"/>
    <property type="match status" value="1"/>
</dbReference>
<feature type="compositionally biased region" description="Polar residues" evidence="1">
    <location>
        <begin position="259"/>
        <end position="268"/>
    </location>
</feature>
<keyword evidence="4" id="KW-1185">Reference proteome</keyword>
<dbReference type="InterPro" id="IPR025400">
    <property type="entry name" value="Lin1244/Lin1753-like_N"/>
</dbReference>
<gene>
    <name evidence="3" type="ORF">EQM06_09695</name>
</gene>
<dbReference type="PANTHER" id="PTHR39196:SF1">
    <property type="entry name" value="PRIMOSOME, DNAD SUBUNIT"/>
    <property type="match status" value="1"/>
</dbReference>
<feature type="domain" description="Lin1244/Lin1753-like N-terminal" evidence="2">
    <location>
        <begin position="11"/>
        <end position="106"/>
    </location>
</feature>
<dbReference type="OrthoDB" id="1047417at2"/>
<dbReference type="KEGG" id="amij:EQM06_09695"/>
<proteinExistence type="predicted"/>
<dbReference type="EMBL" id="CP035281">
    <property type="protein sequence ID" value="QAT43466.1"/>
    <property type="molecule type" value="Genomic_DNA"/>
</dbReference>
<dbReference type="RefSeq" id="WP_128746246.1">
    <property type="nucleotide sequence ID" value="NZ_CP035281.1"/>
</dbReference>
<evidence type="ECO:0000256" key="1">
    <source>
        <dbReference type="SAM" id="MobiDB-lite"/>
    </source>
</evidence>
<dbReference type="Proteomes" id="UP000287601">
    <property type="component" value="Chromosome"/>
</dbReference>
<dbReference type="AlphaFoldDB" id="A0A410PX54"/>
<protein>
    <submittedName>
        <fullName evidence="3">DUF4373 domain-containing protein</fullName>
    </submittedName>
</protein>
<name>A0A410PX54_9FIRM</name>
<sequence length="268" mass="30688">MARPTKDGIDYFPLDVGFLQDKKIKLIKGEFGAKGLMVALQIFCSIYEERGYFTTCDDDDCILMAEAVGCGCDPNFIRQVVQGCLRRSLFDQRIFEVFGVLTSRGIQRRYLRALSTRDNINIVEEYWLLNINDKEDVPASISKKITFKKVSLQNNPVSLQKNEVNLQINPQSKVKQSKEKKSKVKNTFKPPVLQEVIAYAKERESPVDPKQFYDFFTAGDWHDSNGKPVKSWKQKFITWEKFTKKGDGNGDKEPAKPEGNTQAYGNYL</sequence>
<feature type="compositionally biased region" description="Basic and acidic residues" evidence="1">
    <location>
        <begin position="243"/>
        <end position="256"/>
    </location>
</feature>
<reference evidence="3 4" key="1">
    <citation type="submission" date="2019-01" db="EMBL/GenBank/DDBJ databases">
        <title>Draft genomes of a novel of Aminipila strains.</title>
        <authorList>
            <person name="Ma S."/>
        </authorList>
    </citation>
    <scope>NUCLEOTIDE SEQUENCE [LARGE SCALE GENOMIC DNA]</scope>
    <source>
        <strain evidence="4">JN-39</strain>
    </source>
</reference>
<accession>A0A410PX54</accession>
<evidence type="ECO:0000313" key="3">
    <source>
        <dbReference type="EMBL" id="QAT43466.1"/>
    </source>
</evidence>
<organism evidence="3 4">
    <name type="scientific">Aminipila luticellarii</name>
    <dbReference type="NCBI Taxonomy" id="2507160"/>
    <lineage>
        <taxon>Bacteria</taxon>
        <taxon>Bacillati</taxon>
        <taxon>Bacillota</taxon>
        <taxon>Clostridia</taxon>
        <taxon>Peptostreptococcales</taxon>
        <taxon>Anaerovoracaceae</taxon>
        <taxon>Aminipila</taxon>
    </lineage>
</organism>
<dbReference type="PANTHER" id="PTHR39196">
    <property type="entry name" value="PRIMOSOME, DNAD SUBUNIT"/>
    <property type="match status" value="1"/>
</dbReference>
<evidence type="ECO:0000313" key="4">
    <source>
        <dbReference type="Proteomes" id="UP000287601"/>
    </source>
</evidence>